<protein>
    <submittedName>
        <fullName evidence="9">Type I HSP40 co-chaperone</fullName>
    </submittedName>
</protein>
<gene>
    <name evidence="9" type="primary">YDJ1_2</name>
    <name evidence="9" type="ORF">H4219_005546</name>
</gene>
<dbReference type="InterPro" id="IPR044713">
    <property type="entry name" value="DNJA1/2-like"/>
</dbReference>
<dbReference type="Gene3D" id="2.10.230.10">
    <property type="entry name" value="Heat shock protein DnaJ, cysteine-rich domain"/>
    <property type="match status" value="1"/>
</dbReference>
<feature type="domain" description="CR-type" evidence="8">
    <location>
        <begin position="138"/>
        <end position="221"/>
    </location>
</feature>
<dbReference type="PROSITE" id="PS51188">
    <property type="entry name" value="ZF_CR"/>
    <property type="match status" value="1"/>
</dbReference>
<keyword evidence="3 5" id="KW-0863">Zinc-finger</keyword>
<dbReference type="PANTHER" id="PTHR43888">
    <property type="entry name" value="DNAJ-LIKE-2, ISOFORM A-RELATED"/>
    <property type="match status" value="1"/>
</dbReference>
<dbReference type="OrthoDB" id="550424at2759"/>
<dbReference type="Pfam" id="PF00226">
    <property type="entry name" value="DnaJ"/>
    <property type="match status" value="1"/>
</dbReference>
<feature type="zinc finger region" description="CR-type" evidence="5">
    <location>
        <begin position="138"/>
        <end position="221"/>
    </location>
</feature>
<dbReference type="SUPFAM" id="SSF49493">
    <property type="entry name" value="HSP40/DnaJ peptide-binding domain"/>
    <property type="match status" value="2"/>
</dbReference>
<evidence type="ECO:0000256" key="4">
    <source>
        <dbReference type="ARBA" id="ARBA00022833"/>
    </source>
</evidence>
<dbReference type="SUPFAM" id="SSF46565">
    <property type="entry name" value="Chaperone J-domain"/>
    <property type="match status" value="1"/>
</dbReference>
<dbReference type="PROSITE" id="PS00636">
    <property type="entry name" value="DNAJ_1"/>
    <property type="match status" value="1"/>
</dbReference>
<dbReference type="CDD" id="cd10747">
    <property type="entry name" value="DnaJ_C"/>
    <property type="match status" value="1"/>
</dbReference>
<dbReference type="SMART" id="SM00271">
    <property type="entry name" value="DnaJ"/>
    <property type="match status" value="1"/>
</dbReference>
<dbReference type="InterPro" id="IPR001623">
    <property type="entry name" value="DnaJ_domain"/>
</dbReference>
<dbReference type="CDD" id="cd06257">
    <property type="entry name" value="DnaJ"/>
    <property type="match status" value="1"/>
</dbReference>
<feature type="compositionally biased region" description="Polar residues" evidence="6">
    <location>
        <begin position="383"/>
        <end position="396"/>
    </location>
</feature>
<keyword evidence="10" id="KW-1185">Reference proteome</keyword>
<dbReference type="Gene3D" id="1.10.287.110">
    <property type="entry name" value="DnaJ domain"/>
    <property type="match status" value="1"/>
</dbReference>
<dbReference type="SUPFAM" id="SSF57938">
    <property type="entry name" value="DnaJ/Hsp40 cysteine-rich domain"/>
    <property type="match status" value="1"/>
</dbReference>
<evidence type="ECO:0000259" key="8">
    <source>
        <dbReference type="PROSITE" id="PS51188"/>
    </source>
</evidence>
<evidence type="ECO:0000259" key="7">
    <source>
        <dbReference type="PROSITE" id="PS50076"/>
    </source>
</evidence>
<dbReference type="InterPro" id="IPR012724">
    <property type="entry name" value="DnaJ"/>
</dbReference>
<dbReference type="Pfam" id="PF01556">
    <property type="entry name" value="DnaJ_C"/>
    <property type="match status" value="1"/>
</dbReference>
<dbReference type="Gene3D" id="2.60.260.20">
    <property type="entry name" value="Urease metallochaperone UreE, N-terminal domain"/>
    <property type="match status" value="2"/>
</dbReference>
<keyword evidence="4 5" id="KW-0862">Zinc</keyword>
<dbReference type="FunFam" id="2.10.230.10:FF:000001">
    <property type="entry name" value="DnaJ subfamily A member 2"/>
    <property type="match status" value="1"/>
</dbReference>
<evidence type="ECO:0000256" key="2">
    <source>
        <dbReference type="ARBA" id="ARBA00022737"/>
    </source>
</evidence>
<dbReference type="GO" id="GO:0009408">
    <property type="term" value="P:response to heat"/>
    <property type="evidence" value="ECO:0007669"/>
    <property type="project" value="InterPro"/>
</dbReference>
<dbReference type="PROSITE" id="PS50076">
    <property type="entry name" value="DNAJ_2"/>
    <property type="match status" value="1"/>
</dbReference>
<dbReference type="InterPro" id="IPR001305">
    <property type="entry name" value="HSP_DnaJ_Cys-rich_dom"/>
</dbReference>
<dbReference type="InterPro" id="IPR002939">
    <property type="entry name" value="DnaJ_C"/>
</dbReference>
<dbReference type="FunFam" id="2.60.260.20:FF:000003">
    <property type="entry name" value="DnaJ subfamily A member 2"/>
    <property type="match status" value="1"/>
</dbReference>
<evidence type="ECO:0000256" key="6">
    <source>
        <dbReference type="SAM" id="MobiDB-lite"/>
    </source>
</evidence>
<feature type="region of interest" description="Disordered" evidence="6">
    <location>
        <begin position="368"/>
        <end position="421"/>
    </location>
</feature>
<dbReference type="AlphaFoldDB" id="A0A9W8DJM8"/>
<keyword evidence="2" id="KW-0677">Repeat</keyword>
<organism evidence="9 10">
    <name type="scientific">Mycoemilia scoparia</name>
    <dbReference type="NCBI Taxonomy" id="417184"/>
    <lineage>
        <taxon>Eukaryota</taxon>
        <taxon>Fungi</taxon>
        <taxon>Fungi incertae sedis</taxon>
        <taxon>Zoopagomycota</taxon>
        <taxon>Kickxellomycotina</taxon>
        <taxon>Kickxellomycetes</taxon>
        <taxon>Kickxellales</taxon>
        <taxon>Kickxellaceae</taxon>
        <taxon>Mycoemilia</taxon>
    </lineage>
</organism>
<comment type="caution">
    <text evidence="9">The sequence shown here is derived from an EMBL/GenBank/DDBJ whole genome shotgun (WGS) entry which is preliminary data.</text>
</comment>
<accession>A0A9W8DJM8</accession>
<dbReference type="GO" id="GO:0008270">
    <property type="term" value="F:zinc ion binding"/>
    <property type="evidence" value="ECO:0007669"/>
    <property type="project" value="UniProtKB-KW"/>
</dbReference>
<dbReference type="Proteomes" id="UP001150538">
    <property type="component" value="Unassembled WGS sequence"/>
</dbReference>
<evidence type="ECO:0000313" key="9">
    <source>
        <dbReference type="EMBL" id="KAJ1912582.1"/>
    </source>
</evidence>
<dbReference type="InterPro" id="IPR036869">
    <property type="entry name" value="J_dom_sf"/>
</dbReference>
<evidence type="ECO:0000313" key="10">
    <source>
        <dbReference type="Proteomes" id="UP001150538"/>
    </source>
</evidence>
<dbReference type="FunFam" id="1.10.287.110:FF:000041">
    <property type="entry name" value="Chaperone protein DNAj, putative"/>
    <property type="match status" value="1"/>
</dbReference>
<dbReference type="GO" id="GO:0005524">
    <property type="term" value="F:ATP binding"/>
    <property type="evidence" value="ECO:0007669"/>
    <property type="project" value="InterPro"/>
</dbReference>
<dbReference type="HAMAP" id="MF_01152">
    <property type="entry name" value="DnaJ"/>
    <property type="match status" value="1"/>
</dbReference>
<dbReference type="EMBL" id="JANBPU010000332">
    <property type="protein sequence ID" value="KAJ1912582.1"/>
    <property type="molecule type" value="Genomic_DNA"/>
</dbReference>
<dbReference type="Pfam" id="PF00684">
    <property type="entry name" value="DnaJ_CXXCXGXG"/>
    <property type="match status" value="1"/>
</dbReference>
<dbReference type="GO" id="GO:0051082">
    <property type="term" value="F:unfolded protein binding"/>
    <property type="evidence" value="ECO:0007669"/>
    <property type="project" value="InterPro"/>
</dbReference>
<dbReference type="InterPro" id="IPR018253">
    <property type="entry name" value="DnaJ_domain_CS"/>
</dbReference>
<proteinExistence type="inferred from homology"/>
<dbReference type="InterPro" id="IPR036410">
    <property type="entry name" value="HSP_DnaJ_Cys-rich_dom_sf"/>
</dbReference>
<dbReference type="CDD" id="cd10719">
    <property type="entry name" value="DnaJ_zf"/>
    <property type="match status" value="1"/>
</dbReference>
<dbReference type="InterPro" id="IPR008971">
    <property type="entry name" value="HSP40/DnaJ_pept-bd"/>
</dbReference>
<reference evidence="9" key="1">
    <citation type="submission" date="2022-07" db="EMBL/GenBank/DDBJ databases">
        <title>Phylogenomic reconstructions and comparative analyses of Kickxellomycotina fungi.</title>
        <authorList>
            <person name="Reynolds N.K."/>
            <person name="Stajich J.E."/>
            <person name="Barry K."/>
            <person name="Grigoriev I.V."/>
            <person name="Crous P."/>
            <person name="Smith M.E."/>
        </authorList>
    </citation>
    <scope>NUCLEOTIDE SEQUENCE</scope>
    <source>
        <strain evidence="9">NBRC 100468</strain>
    </source>
</reference>
<keyword evidence="1 5" id="KW-0479">Metal-binding</keyword>
<dbReference type="GO" id="GO:0006457">
    <property type="term" value="P:protein folding"/>
    <property type="evidence" value="ECO:0007669"/>
    <property type="project" value="InterPro"/>
</dbReference>
<evidence type="ECO:0000256" key="1">
    <source>
        <dbReference type="ARBA" id="ARBA00022723"/>
    </source>
</evidence>
<evidence type="ECO:0000256" key="5">
    <source>
        <dbReference type="PROSITE-ProRule" id="PRU00546"/>
    </source>
</evidence>
<dbReference type="PRINTS" id="PR00625">
    <property type="entry name" value="JDOMAIN"/>
</dbReference>
<name>A0A9W8DJM8_9FUNG</name>
<evidence type="ECO:0000256" key="3">
    <source>
        <dbReference type="ARBA" id="ARBA00022771"/>
    </source>
</evidence>
<feature type="domain" description="J" evidence="7">
    <location>
        <begin position="9"/>
        <end position="73"/>
    </location>
</feature>
<sequence>MSGQVKETAFYDLLGVSPTAGESEIKKAYRKLAIKYHPDKNKSPEAHEKFKAISHAYEILTDESKRRIYDQYGEKGLSGQGMDGGMDAQDLFSQMFGSSMFGDMFGGGGGRGRRPSGPQRGKDMMHQLKVSLEDLYNGKTSKLQVTRKIICSGCDGKGGKEGAVRTCDNCHGRGIQVMLRQLGPMVQQVQQTCQACQGEGQIINEKDRCQKCHARKVVNDRKTLEVHIEPGMEDGQSITFSGEADQGPGIIPGNVVIVVSEKAHPRFKRKGGDLFYKAKIDLLTALSGGKLHIEHLDKRVLVVEIIPGEVIRPGETKSVANEGFPVYRQMARGNLYIEFEVEFPSDNWASEEQMKKLEEILPARAPLPAIPAGHDEEEVVLSSIDSSQKSRINGSGNAYDEDDEEDDMHHGGGPNVQCAQQ</sequence>
<dbReference type="GO" id="GO:0030544">
    <property type="term" value="F:Hsp70 protein binding"/>
    <property type="evidence" value="ECO:0007669"/>
    <property type="project" value="InterPro"/>
</dbReference>